<accession>A0A6P6XSU2</accession>
<evidence type="ECO:0000313" key="5">
    <source>
        <dbReference type="RefSeq" id="XP_027195928.1"/>
    </source>
</evidence>
<gene>
    <name evidence="5" type="primary">LOC113790456</name>
</gene>
<dbReference type="PANTHER" id="PTHR42976:SF1">
    <property type="entry name" value="GH18 DOMAIN-CONTAINING PROTEIN-RELATED"/>
    <property type="match status" value="1"/>
</dbReference>
<keyword evidence="2" id="KW-0732">Signal</keyword>
<dbReference type="InterPro" id="IPR017853">
    <property type="entry name" value="GH"/>
</dbReference>
<evidence type="ECO:0000256" key="1">
    <source>
        <dbReference type="SAM" id="MobiDB-lite"/>
    </source>
</evidence>
<name>A0A6P6XSU2_DERPT</name>
<dbReference type="KEGG" id="dpte:113790456"/>
<dbReference type="GO" id="GO:0008061">
    <property type="term" value="F:chitin binding"/>
    <property type="evidence" value="ECO:0007669"/>
    <property type="project" value="InterPro"/>
</dbReference>
<keyword evidence="4" id="KW-1185">Reference proteome</keyword>
<protein>
    <submittedName>
        <fullName evidence="5">Uncharacterized protein LOC113790456 isoform X1</fullName>
    </submittedName>
</protein>
<dbReference type="Proteomes" id="UP000515146">
    <property type="component" value="Unplaced"/>
</dbReference>
<dbReference type="OMA" id="MNDVQGE"/>
<sequence>MKIRIFCLLFLTVWTMMSSVEAAREPIVSPYVDATRMSENFLVDLYQQTGLKSVTLAFVLGTGFGCTPSWGGEQTLNDPKILNGVKAFRNIGGKVILATGGAMGPYLESTCSSADQLAQTYQQALNIVDSKHLDIDIGKLSASVNVDIMLNALKILRTRIPELTISFTMMVQGDDYGIVDSLGVDILKRSRQIGVDVNIVNGMTMEFGSRRSSWGDAVIAASESLHRQLQQIWPEKSSEELYTMIGVTPMIGRNFNGKIFQIEHAKQLIEWSKQKQIGHLSFWSVGRDNGDCPGGGISPSCSSISQQKFEFSKIFQQYSGNHIPDKFSTTTTTTMKPDPNRTTTKPKPIDCSTGIEYIVHETYCDKYYWCFQGKPHLEQCPNHLVWDPKINSCNYAENAKRTDCIQE</sequence>
<dbReference type="Gene3D" id="2.170.140.10">
    <property type="entry name" value="Chitin binding domain"/>
    <property type="match status" value="1"/>
</dbReference>
<reference evidence="5" key="1">
    <citation type="submission" date="2025-08" db="UniProtKB">
        <authorList>
            <consortium name="RefSeq"/>
        </authorList>
    </citation>
    <scope>IDENTIFICATION</scope>
    <source>
        <strain evidence="5">Airmid</strain>
    </source>
</reference>
<evidence type="ECO:0000259" key="3">
    <source>
        <dbReference type="PROSITE" id="PS50940"/>
    </source>
</evidence>
<feature type="region of interest" description="Disordered" evidence="1">
    <location>
        <begin position="327"/>
        <end position="346"/>
    </location>
</feature>
<dbReference type="AlphaFoldDB" id="A0A6P6XSU2"/>
<dbReference type="RefSeq" id="XP_027195928.1">
    <property type="nucleotide sequence ID" value="XM_027340127.1"/>
</dbReference>
<evidence type="ECO:0000313" key="4">
    <source>
        <dbReference type="Proteomes" id="UP000515146"/>
    </source>
</evidence>
<dbReference type="Pfam" id="PF01607">
    <property type="entry name" value="CBM_14"/>
    <property type="match status" value="1"/>
</dbReference>
<dbReference type="InParanoid" id="A0A6P6XSU2"/>
<dbReference type="PROSITE" id="PS50940">
    <property type="entry name" value="CHIT_BIND_II"/>
    <property type="match status" value="1"/>
</dbReference>
<dbReference type="InterPro" id="IPR002557">
    <property type="entry name" value="Chitin-bd_dom"/>
</dbReference>
<dbReference type="Gene3D" id="3.20.20.80">
    <property type="entry name" value="Glycosidases"/>
    <property type="match status" value="1"/>
</dbReference>
<evidence type="ECO:0000256" key="2">
    <source>
        <dbReference type="SAM" id="SignalP"/>
    </source>
</evidence>
<dbReference type="GO" id="GO:0005576">
    <property type="term" value="C:extracellular region"/>
    <property type="evidence" value="ECO:0007669"/>
    <property type="project" value="InterPro"/>
</dbReference>
<dbReference type="OrthoDB" id="6501919at2759"/>
<dbReference type="CDD" id="cd06543">
    <property type="entry name" value="GH18_PF-ChiA-like"/>
    <property type="match status" value="1"/>
</dbReference>
<dbReference type="PANTHER" id="PTHR42976">
    <property type="entry name" value="BIFUNCTIONAL CHITINASE/LYSOZYME-RELATED"/>
    <property type="match status" value="1"/>
</dbReference>
<dbReference type="SUPFAM" id="SSF57625">
    <property type="entry name" value="Invertebrate chitin-binding proteins"/>
    <property type="match status" value="1"/>
</dbReference>
<feature type="domain" description="Chitin-binding type-2" evidence="3">
    <location>
        <begin position="348"/>
        <end position="406"/>
    </location>
</feature>
<dbReference type="InterPro" id="IPR036508">
    <property type="entry name" value="Chitin-bd_dom_sf"/>
</dbReference>
<dbReference type="SUPFAM" id="SSF51445">
    <property type="entry name" value="(Trans)glycosidases"/>
    <property type="match status" value="1"/>
</dbReference>
<feature type="signal peptide" evidence="2">
    <location>
        <begin position="1"/>
        <end position="22"/>
    </location>
</feature>
<feature type="compositionally biased region" description="Low complexity" evidence="1">
    <location>
        <begin position="329"/>
        <end position="343"/>
    </location>
</feature>
<dbReference type="SMART" id="SM00494">
    <property type="entry name" value="ChtBD2"/>
    <property type="match status" value="1"/>
</dbReference>
<organism evidence="4 5">
    <name type="scientific">Dermatophagoides pteronyssinus</name>
    <name type="common">European house dust mite</name>
    <dbReference type="NCBI Taxonomy" id="6956"/>
    <lineage>
        <taxon>Eukaryota</taxon>
        <taxon>Metazoa</taxon>
        <taxon>Ecdysozoa</taxon>
        <taxon>Arthropoda</taxon>
        <taxon>Chelicerata</taxon>
        <taxon>Arachnida</taxon>
        <taxon>Acari</taxon>
        <taxon>Acariformes</taxon>
        <taxon>Sarcoptiformes</taxon>
        <taxon>Astigmata</taxon>
        <taxon>Psoroptidia</taxon>
        <taxon>Analgoidea</taxon>
        <taxon>Pyroglyphidae</taxon>
        <taxon>Dermatophagoidinae</taxon>
        <taxon>Dermatophagoides</taxon>
    </lineage>
</organism>
<feature type="chain" id="PRO_5028236046" evidence="2">
    <location>
        <begin position="23"/>
        <end position="407"/>
    </location>
</feature>
<dbReference type="InterPro" id="IPR052750">
    <property type="entry name" value="GH18_Chitinase"/>
</dbReference>
<proteinExistence type="predicted"/>